<feature type="repeat" description="TPR" evidence="3">
    <location>
        <begin position="104"/>
        <end position="137"/>
    </location>
</feature>
<dbReference type="EMBL" id="MVBK01000099">
    <property type="protein sequence ID" value="OOG22655.1"/>
    <property type="molecule type" value="Genomic_DNA"/>
</dbReference>
<feature type="transmembrane region" description="Helical" evidence="5">
    <location>
        <begin position="6"/>
        <end position="26"/>
    </location>
</feature>
<dbReference type="InterPro" id="IPR011990">
    <property type="entry name" value="TPR-like_helical_dom_sf"/>
</dbReference>
<comment type="caution">
    <text evidence="6">The sequence shown here is derived from an EMBL/GenBank/DDBJ whole genome shotgun (WGS) entry which is preliminary data.</text>
</comment>
<keyword evidence="5" id="KW-1133">Transmembrane helix</keyword>
<dbReference type="SMART" id="SM00028">
    <property type="entry name" value="TPR"/>
    <property type="match status" value="3"/>
</dbReference>
<protein>
    <submittedName>
        <fullName evidence="6">Uncharacterized protein</fullName>
    </submittedName>
</protein>
<accession>A0A1V3NC87</accession>
<dbReference type="InterPro" id="IPR050498">
    <property type="entry name" value="Ycf3"/>
</dbReference>
<dbReference type="STRING" id="108003.B1C78_14585"/>
<reference evidence="6 7" key="1">
    <citation type="submission" date="2017-02" db="EMBL/GenBank/DDBJ databases">
        <title>Genomic diversity within the haloalkaliphilic genus Thioalkalivibrio.</title>
        <authorList>
            <person name="Ahn A.-C."/>
            <person name="Meier-Kolthoff J."/>
            <person name="Overmars L."/>
            <person name="Richter M."/>
            <person name="Woyke T."/>
            <person name="Sorokin D.Y."/>
            <person name="Muyzer G."/>
        </authorList>
    </citation>
    <scope>NUCLEOTIDE SEQUENCE [LARGE SCALE GENOMIC DNA]</scope>
    <source>
        <strain evidence="6 7">ALJD</strain>
    </source>
</reference>
<keyword evidence="5" id="KW-0812">Transmembrane</keyword>
<evidence type="ECO:0000256" key="5">
    <source>
        <dbReference type="SAM" id="Phobius"/>
    </source>
</evidence>
<proteinExistence type="predicted"/>
<sequence>MDDASYRILTRVAIAALVLSIGWIIFDALRSDPAPGDVALLAAERAFADGRYDRALDEYREVLRADPDRVEAIRGKARTLLQQGRPEESLRHFDLAIARAPEFAGTYANRGIAFDRMGEHRRALEDYEYALYLDASVADGPGWITRLLHMDAAGPPTIRDRADYLRAQLALPEEERQLSMPEEDAAQRPYRRR</sequence>
<dbReference type="Gene3D" id="1.25.40.10">
    <property type="entry name" value="Tetratricopeptide repeat domain"/>
    <property type="match status" value="1"/>
</dbReference>
<dbReference type="PANTHER" id="PTHR44858:SF1">
    <property type="entry name" value="UDP-N-ACETYLGLUCOSAMINE--PEPTIDE N-ACETYLGLUCOSAMINYLTRANSFERASE SPINDLY-RELATED"/>
    <property type="match status" value="1"/>
</dbReference>
<organism evidence="6 7">
    <name type="scientific">Thioalkalivibrio denitrificans</name>
    <dbReference type="NCBI Taxonomy" id="108003"/>
    <lineage>
        <taxon>Bacteria</taxon>
        <taxon>Pseudomonadati</taxon>
        <taxon>Pseudomonadota</taxon>
        <taxon>Gammaproteobacteria</taxon>
        <taxon>Chromatiales</taxon>
        <taxon>Ectothiorhodospiraceae</taxon>
        <taxon>Thioalkalivibrio</taxon>
    </lineage>
</organism>
<evidence type="ECO:0000256" key="1">
    <source>
        <dbReference type="ARBA" id="ARBA00022737"/>
    </source>
</evidence>
<dbReference type="SUPFAM" id="SSF48452">
    <property type="entry name" value="TPR-like"/>
    <property type="match status" value="1"/>
</dbReference>
<feature type="repeat" description="TPR" evidence="3">
    <location>
        <begin position="36"/>
        <end position="69"/>
    </location>
</feature>
<dbReference type="InterPro" id="IPR019734">
    <property type="entry name" value="TPR_rpt"/>
</dbReference>
<keyword evidence="5" id="KW-0472">Membrane</keyword>
<evidence type="ECO:0000256" key="4">
    <source>
        <dbReference type="SAM" id="MobiDB-lite"/>
    </source>
</evidence>
<dbReference type="RefSeq" id="WP_077279887.1">
    <property type="nucleotide sequence ID" value="NZ_MVBK01000099.1"/>
</dbReference>
<name>A0A1V3NC87_9GAMM</name>
<dbReference type="Pfam" id="PF13181">
    <property type="entry name" value="TPR_8"/>
    <property type="match status" value="1"/>
</dbReference>
<dbReference type="AlphaFoldDB" id="A0A1V3NC87"/>
<feature type="region of interest" description="Disordered" evidence="4">
    <location>
        <begin position="173"/>
        <end position="193"/>
    </location>
</feature>
<dbReference type="PANTHER" id="PTHR44858">
    <property type="entry name" value="TETRATRICOPEPTIDE REPEAT PROTEIN 6"/>
    <property type="match status" value="1"/>
</dbReference>
<evidence type="ECO:0000256" key="3">
    <source>
        <dbReference type="PROSITE-ProRule" id="PRU00339"/>
    </source>
</evidence>
<dbReference type="Pfam" id="PF14559">
    <property type="entry name" value="TPR_19"/>
    <property type="match status" value="1"/>
</dbReference>
<keyword evidence="1" id="KW-0677">Repeat</keyword>
<evidence type="ECO:0000313" key="6">
    <source>
        <dbReference type="EMBL" id="OOG22655.1"/>
    </source>
</evidence>
<evidence type="ECO:0000313" key="7">
    <source>
        <dbReference type="Proteomes" id="UP000189462"/>
    </source>
</evidence>
<dbReference type="PROSITE" id="PS50005">
    <property type="entry name" value="TPR"/>
    <property type="match status" value="2"/>
</dbReference>
<keyword evidence="2 3" id="KW-0802">TPR repeat</keyword>
<gene>
    <name evidence="6" type="ORF">B1C78_14585</name>
</gene>
<dbReference type="OrthoDB" id="7058572at2"/>
<evidence type="ECO:0000256" key="2">
    <source>
        <dbReference type="ARBA" id="ARBA00022803"/>
    </source>
</evidence>
<dbReference type="Proteomes" id="UP000189462">
    <property type="component" value="Unassembled WGS sequence"/>
</dbReference>
<keyword evidence="7" id="KW-1185">Reference proteome</keyword>